<evidence type="ECO:0000256" key="3">
    <source>
        <dbReference type="ARBA" id="ARBA00022692"/>
    </source>
</evidence>
<keyword evidence="4 7" id="KW-1133">Transmembrane helix</keyword>
<name>A0AAE0XBM9_9PEZI</name>
<dbReference type="Proteomes" id="UP001270362">
    <property type="component" value="Unassembled WGS sequence"/>
</dbReference>
<dbReference type="CDD" id="cd17502">
    <property type="entry name" value="MFS_Azr1_MDR_like"/>
    <property type="match status" value="1"/>
</dbReference>
<accession>A0AAE0XBM9</accession>
<feature type="transmembrane region" description="Helical" evidence="7">
    <location>
        <begin position="301"/>
        <end position="321"/>
    </location>
</feature>
<dbReference type="AlphaFoldDB" id="A0AAE0XBM9"/>
<dbReference type="PANTHER" id="PTHR23501:SF177">
    <property type="entry name" value="MAJOR FACILITATOR SUPERFAMILY (MFS) PROFILE DOMAIN-CONTAINING PROTEIN-RELATED"/>
    <property type="match status" value="1"/>
</dbReference>
<comment type="caution">
    <text evidence="9">The sequence shown here is derived from an EMBL/GenBank/DDBJ whole genome shotgun (WGS) entry which is preliminary data.</text>
</comment>
<evidence type="ECO:0000256" key="6">
    <source>
        <dbReference type="SAM" id="MobiDB-lite"/>
    </source>
</evidence>
<comment type="subcellular location">
    <subcellularLocation>
        <location evidence="1">Membrane</location>
        <topology evidence="1">Multi-pass membrane protein</topology>
    </subcellularLocation>
</comment>
<feature type="region of interest" description="Disordered" evidence="6">
    <location>
        <begin position="1"/>
        <end position="62"/>
    </location>
</feature>
<evidence type="ECO:0000256" key="5">
    <source>
        <dbReference type="ARBA" id="ARBA00023136"/>
    </source>
</evidence>
<feature type="domain" description="Major facilitator superfamily (MFS) profile" evidence="8">
    <location>
        <begin position="75"/>
        <end position="562"/>
    </location>
</feature>
<dbReference type="Gene3D" id="1.20.1720.10">
    <property type="entry name" value="Multidrug resistance protein D"/>
    <property type="match status" value="1"/>
</dbReference>
<evidence type="ECO:0000313" key="9">
    <source>
        <dbReference type="EMBL" id="KAK3689347.1"/>
    </source>
</evidence>
<keyword evidence="10" id="KW-1185">Reference proteome</keyword>
<feature type="transmembrane region" description="Helical" evidence="7">
    <location>
        <begin position="268"/>
        <end position="289"/>
    </location>
</feature>
<evidence type="ECO:0000256" key="7">
    <source>
        <dbReference type="SAM" id="Phobius"/>
    </source>
</evidence>
<feature type="transmembrane region" description="Helical" evidence="7">
    <location>
        <begin position="72"/>
        <end position="98"/>
    </location>
</feature>
<evidence type="ECO:0000256" key="4">
    <source>
        <dbReference type="ARBA" id="ARBA00022989"/>
    </source>
</evidence>
<dbReference type="Pfam" id="PF07690">
    <property type="entry name" value="MFS_1"/>
    <property type="match status" value="1"/>
</dbReference>
<feature type="transmembrane region" description="Helical" evidence="7">
    <location>
        <begin position="469"/>
        <end position="489"/>
    </location>
</feature>
<sequence length="592" mass="62896">MSSPASEKELERAGLPEEDTPPSGAESTDNAEHSTDNSSLGKQHDGTTTPLPAGAEDSDSAEPPDYATGLKLFLIMFTISISGLLTALEIGIIATAIPQITDEFHSLGDVGWYGSATFLVVGASSALWGKLYKYLNVKWAYLASIAIFLVGSIVAAAAPNSTSVIVGRAIQGLGISGTMSGSIIVINYVAHPSKHPALIGAWWGIFMISTILGPIVGGAFTSGVSWRWCFWINLPLGGPVVLLLLLFLKVPKHIKPAAATWKEIILQLDIPGFGLMLASVICLTLALQWGGQTKPWSDGSVIATLVLWIILFVAFIGVEWLQGDRAMVPLKLLRPRMTWANVVYCFVSNCAFYQVMFYLPIYFQSIHGQSAITSGVNTLPFLAFFALGAMLSGGIVGKTRLLQPFQLTSALLMTAGMSLLYTLTTDSSQAWYVGAEVLFGFGLGFGNTIPMTAVQGLSKPENVASSTGLMFMCQSSSGAYFIVIAQSVFANRMLQTLAALAPNLDPGQVLSVGASDIHNIFHGADLSAVLDAYMVGIKDVFVFSLAAAAFAVVVSFIVPFQKLPDHGPAKPVAEADGDASQKTEEKHVVETA</sequence>
<evidence type="ECO:0000259" key="8">
    <source>
        <dbReference type="PROSITE" id="PS50850"/>
    </source>
</evidence>
<reference evidence="9" key="2">
    <citation type="submission" date="2023-06" db="EMBL/GenBank/DDBJ databases">
        <authorList>
            <consortium name="Lawrence Berkeley National Laboratory"/>
            <person name="Haridas S."/>
            <person name="Hensen N."/>
            <person name="Bonometti L."/>
            <person name="Westerberg I."/>
            <person name="Brannstrom I.O."/>
            <person name="Guillou S."/>
            <person name="Cros-Aarteil S."/>
            <person name="Calhoun S."/>
            <person name="Kuo A."/>
            <person name="Mondo S."/>
            <person name="Pangilinan J."/>
            <person name="Riley R."/>
            <person name="Labutti K."/>
            <person name="Andreopoulos B."/>
            <person name="Lipzen A."/>
            <person name="Chen C."/>
            <person name="Yanf M."/>
            <person name="Daum C."/>
            <person name="Ng V."/>
            <person name="Clum A."/>
            <person name="Steindorff A."/>
            <person name="Ohm R."/>
            <person name="Martin F."/>
            <person name="Silar P."/>
            <person name="Natvig D."/>
            <person name="Lalanne C."/>
            <person name="Gautier V."/>
            <person name="Ament-Velasquez S.L."/>
            <person name="Kruys A."/>
            <person name="Hutchinson M.I."/>
            <person name="Powell A.J."/>
            <person name="Barry K."/>
            <person name="Miller A.N."/>
            <person name="Grigoriev I.V."/>
            <person name="Debuchy R."/>
            <person name="Gladieux P."/>
            <person name="Thoren M.H."/>
            <person name="Johannesson H."/>
        </authorList>
    </citation>
    <scope>NUCLEOTIDE SEQUENCE</scope>
    <source>
        <strain evidence="9">CBS 314.62</strain>
    </source>
</reference>
<feature type="transmembrane region" description="Helical" evidence="7">
    <location>
        <begin position="230"/>
        <end position="248"/>
    </location>
</feature>
<evidence type="ECO:0000313" key="10">
    <source>
        <dbReference type="Proteomes" id="UP001270362"/>
    </source>
</evidence>
<feature type="transmembrane region" description="Helical" evidence="7">
    <location>
        <begin position="202"/>
        <end position="224"/>
    </location>
</feature>
<feature type="compositionally biased region" description="Basic and acidic residues" evidence="6">
    <location>
        <begin position="1"/>
        <end position="15"/>
    </location>
</feature>
<feature type="transmembrane region" description="Helical" evidence="7">
    <location>
        <begin position="540"/>
        <end position="560"/>
    </location>
</feature>
<reference evidence="9" key="1">
    <citation type="journal article" date="2023" name="Mol. Phylogenet. Evol.">
        <title>Genome-scale phylogeny and comparative genomics of the fungal order Sordariales.</title>
        <authorList>
            <person name="Hensen N."/>
            <person name="Bonometti L."/>
            <person name="Westerberg I."/>
            <person name="Brannstrom I.O."/>
            <person name="Guillou S."/>
            <person name="Cros-Aarteil S."/>
            <person name="Calhoun S."/>
            <person name="Haridas S."/>
            <person name="Kuo A."/>
            <person name="Mondo S."/>
            <person name="Pangilinan J."/>
            <person name="Riley R."/>
            <person name="LaButti K."/>
            <person name="Andreopoulos B."/>
            <person name="Lipzen A."/>
            <person name="Chen C."/>
            <person name="Yan M."/>
            <person name="Daum C."/>
            <person name="Ng V."/>
            <person name="Clum A."/>
            <person name="Steindorff A."/>
            <person name="Ohm R.A."/>
            <person name="Martin F."/>
            <person name="Silar P."/>
            <person name="Natvig D.O."/>
            <person name="Lalanne C."/>
            <person name="Gautier V."/>
            <person name="Ament-Velasquez S.L."/>
            <person name="Kruys A."/>
            <person name="Hutchinson M.I."/>
            <person name="Powell A.J."/>
            <person name="Barry K."/>
            <person name="Miller A.N."/>
            <person name="Grigoriev I.V."/>
            <person name="Debuchy R."/>
            <person name="Gladieux P."/>
            <person name="Hiltunen Thoren M."/>
            <person name="Johannesson H."/>
        </authorList>
    </citation>
    <scope>NUCLEOTIDE SEQUENCE</scope>
    <source>
        <strain evidence="9">CBS 314.62</strain>
    </source>
</reference>
<keyword evidence="5 7" id="KW-0472">Membrane</keyword>
<dbReference type="SUPFAM" id="SSF103473">
    <property type="entry name" value="MFS general substrate transporter"/>
    <property type="match status" value="1"/>
</dbReference>
<dbReference type="PANTHER" id="PTHR23501">
    <property type="entry name" value="MAJOR FACILITATOR SUPERFAMILY"/>
    <property type="match status" value="1"/>
</dbReference>
<feature type="transmembrane region" description="Helical" evidence="7">
    <location>
        <begin position="342"/>
        <end position="363"/>
    </location>
</feature>
<dbReference type="InterPro" id="IPR036259">
    <property type="entry name" value="MFS_trans_sf"/>
</dbReference>
<dbReference type="Gene3D" id="1.20.1250.20">
    <property type="entry name" value="MFS general substrate transporter like domains"/>
    <property type="match status" value="1"/>
</dbReference>
<proteinExistence type="predicted"/>
<dbReference type="EMBL" id="JAULSO010000002">
    <property type="protein sequence ID" value="KAK3689347.1"/>
    <property type="molecule type" value="Genomic_DNA"/>
</dbReference>
<gene>
    <name evidence="9" type="ORF">B0T22DRAFT_536287</name>
</gene>
<feature type="transmembrane region" description="Helical" evidence="7">
    <location>
        <begin position="170"/>
        <end position="190"/>
    </location>
</feature>
<evidence type="ECO:0000256" key="2">
    <source>
        <dbReference type="ARBA" id="ARBA00022448"/>
    </source>
</evidence>
<dbReference type="InterPro" id="IPR020846">
    <property type="entry name" value="MFS_dom"/>
</dbReference>
<feature type="transmembrane region" description="Helical" evidence="7">
    <location>
        <begin position="110"/>
        <end position="128"/>
    </location>
</feature>
<dbReference type="PROSITE" id="PS50850">
    <property type="entry name" value="MFS"/>
    <property type="match status" value="1"/>
</dbReference>
<keyword evidence="3 7" id="KW-0812">Transmembrane</keyword>
<dbReference type="GO" id="GO:0005886">
    <property type="term" value="C:plasma membrane"/>
    <property type="evidence" value="ECO:0007669"/>
    <property type="project" value="TreeGrafter"/>
</dbReference>
<protein>
    <submittedName>
        <fullName evidence="9">MFS gliotoxin efflux transporter glia</fullName>
    </submittedName>
</protein>
<feature type="region of interest" description="Disordered" evidence="6">
    <location>
        <begin position="569"/>
        <end position="592"/>
    </location>
</feature>
<feature type="transmembrane region" description="Helical" evidence="7">
    <location>
        <begin position="140"/>
        <end position="158"/>
    </location>
</feature>
<organism evidence="9 10">
    <name type="scientific">Podospora appendiculata</name>
    <dbReference type="NCBI Taxonomy" id="314037"/>
    <lineage>
        <taxon>Eukaryota</taxon>
        <taxon>Fungi</taxon>
        <taxon>Dikarya</taxon>
        <taxon>Ascomycota</taxon>
        <taxon>Pezizomycotina</taxon>
        <taxon>Sordariomycetes</taxon>
        <taxon>Sordariomycetidae</taxon>
        <taxon>Sordariales</taxon>
        <taxon>Podosporaceae</taxon>
        <taxon>Podospora</taxon>
    </lineage>
</organism>
<feature type="compositionally biased region" description="Polar residues" evidence="6">
    <location>
        <begin position="36"/>
        <end position="50"/>
    </location>
</feature>
<evidence type="ECO:0000256" key="1">
    <source>
        <dbReference type="ARBA" id="ARBA00004141"/>
    </source>
</evidence>
<dbReference type="InterPro" id="IPR011701">
    <property type="entry name" value="MFS"/>
</dbReference>
<keyword evidence="2" id="KW-0813">Transport</keyword>
<dbReference type="GO" id="GO:0022857">
    <property type="term" value="F:transmembrane transporter activity"/>
    <property type="evidence" value="ECO:0007669"/>
    <property type="project" value="InterPro"/>
</dbReference>
<feature type="compositionally biased region" description="Basic and acidic residues" evidence="6">
    <location>
        <begin position="579"/>
        <end position="592"/>
    </location>
</feature>
<feature type="transmembrane region" description="Helical" evidence="7">
    <location>
        <begin position="375"/>
        <end position="395"/>
    </location>
</feature>
<feature type="transmembrane region" description="Helical" evidence="7">
    <location>
        <begin position="430"/>
        <end position="449"/>
    </location>
</feature>